<dbReference type="InterPro" id="IPR027417">
    <property type="entry name" value="P-loop_NTPase"/>
</dbReference>
<dbReference type="eggNOG" id="COG2251">
    <property type="taxonomic scope" value="Bacteria"/>
</dbReference>
<gene>
    <name evidence="2" type="ORF">N783_11835</name>
</gene>
<dbReference type="EMBL" id="AVPF01000029">
    <property type="protein sequence ID" value="KGX86679.1"/>
    <property type="molecule type" value="Genomic_DNA"/>
</dbReference>
<dbReference type="CDD" id="cd18808">
    <property type="entry name" value="SF1_C_Upf1"/>
    <property type="match status" value="1"/>
</dbReference>
<dbReference type="Proteomes" id="UP000030403">
    <property type="component" value="Unassembled WGS sequence"/>
</dbReference>
<accession>A0A0A5G3R1</accession>
<dbReference type="PANTHER" id="PTHR10887:SF495">
    <property type="entry name" value="HELICASE SENATAXIN ISOFORM X1-RELATED"/>
    <property type="match status" value="1"/>
</dbReference>
<evidence type="ECO:0000259" key="1">
    <source>
        <dbReference type="Pfam" id="PF13087"/>
    </source>
</evidence>
<dbReference type="InterPro" id="IPR047187">
    <property type="entry name" value="SF1_C_Upf1"/>
</dbReference>
<keyword evidence="3" id="KW-1185">Reference proteome</keyword>
<evidence type="ECO:0000313" key="2">
    <source>
        <dbReference type="EMBL" id="KGX86679.1"/>
    </source>
</evidence>
<dbReference type="STRING" id="1385511.GCA_000425225_00717"/>
<name>A0A0A5G3R1_9BACI</name>
<dbReference type="RefSeq" id="WP_027445324.1">
    <property type="nucleotide sequence ID" value="NZ_AULJ01000008.1"/>
</dbReference>
<evidence type="ECO:0000313" key="3">
    <source>
        <dbReference type="Proteomes" id="UP000030403"/>
    </source>
</evidence>
<sequence length="1521" mass="177090">MAIFSYEPSPSMEGLDYVKSILPFIGNITHFEIHSDDTPYHIASIKNSHHYHENHYFTDLKEFNRNRHQYSYENHNEYHFILKDDSGNQIWLSNMFGGTSETKHILNVLGLRDYFNLKHRDHPYVFTNLKPNHDINLLIPDETDHPRFIFNLGCDKASHRFNFLYDLKFYAYTNGLVYNFDYKGLEPYFPTNTTNIDVDCNDYAMNFSCKPRFFIDSAEDLVGVIKDLSHKHELSFDYEEHIRESLPHEPSRKKKVSVSSLSNYFFTGCDRQLFLNSKTNKELEELNIKRTEANGIQQEAGNQWEQQIRSELIVKGHKVSDSTIDKHRDITYQLEKFLHQKKRLNLDKHNYYIYSSISTVPEEFYKEFKEENLPTIKPIEIDFIEISKDDVHDDQYNLRVIDAKSSEEIKPSQKIQVTLYTMILEKIIEHTPTLSHHFKIRNNKGGIWTKNNVKTYETFDLLPVKEVVHAFFNKELSDIINTDNQTYAQDLNYHIYRQCENCSFLKHCIKTTETDQHISRLHDLSPYTSRFLNSLDSSYIPNGQASSTLSTLQFLITENPELLAKNDSFFKRRDGLENEITSLNTNKIIPTNQKLVDMPKKEDNSVCITIEKDPISGSFFGQSLVVYSESFQLKKSFGPLIPESVELSYELNKEFVDEFHKIIQDIIYRKETFHLYFYTSYEKDLYIDLLLQIIQDATIEHSIKDKAKALLYLCYSHKLLEIGGPNTEEQLNDFVPYPYTIVQQAVQRLYALPIPFANTIKEVSQQFYEYLQGIVGYRTLIGAPIEDRNGLLSPLSGRVKIDALYSYWDGEKEKERELSKIKSILEAKQHALSLIVYSIKKLCGDRLVLDARFKTFPIETEYSNNLSEKLAFITNYESYIQLQDLVKQRQLPIEEQIHKGNVLHVKYKGEENNIAKFNILNDTGIKMYSPFNRWMILNDDEKGWVELNKIKDNTMSPLNPKEVNLSERCIYFKASKLPNQLKSNENYIFAPIYFNPMRKRTLKAIREFDNNPEESYLLLQDPNKYQQPINNSIDNDYWEEAKELVNFTDDQLNTFKHLVNNKLTLLWGPPGTGKTTFISLALVLFIKLYQEQDKGLNILVSAQTHTAIENCLAKIIDGLKKFITDLDLDQIGVCKLDGLKESKSDEIANAFPNFVNLEYQSRRNIYDDYQDFLEDYPISITGTTLSQQQKIKEKGYEVNYDLIIIDEASQVKLTEGLMATTKLHNSDSARLLLVGDHYQLPPVFKGDFQEKEPFSTHSLFSLLLEKHHIEPCQLSDNFRMNDYISSYSAKKIYNTDDKDYKAPERSIAEQTLDQSKIRKDPNSYTSKLLDPQAPLTLGITKGALARRDNEVEATIILETVKKLVCYYSGKPFKNQANINEDIWKGNRLFIVCPHKDQIQLVKEKLIANHIPLPNIGTVDKAQGQEAEVVIVSYGITDEELAEREADFLYSLKRLNVSMTRAMKKLILLIPDTLFKPNYSTLLEERNIHNYSFFLGIKNHLNYTAPSFHHISDRNITLEIYQ</sequence>
<dbReference type="InterPro" id="IPR041679">
    <property type="entry name" value="DNA2/NAM7-like_C"/>
</dbReference>
<dbReference type="Pfam" id="PF13087">
    <property type="entry name" value="AAA_12"/>
    <property type="match status" value="1"/>
</dbReference>
<dbReference type="Gene3D" id="3.40.50.300">
    <property type="entry name" value="P-loop containing nucleotide triphosphate hydrolases"/>
    <property type="match status" value="2"/>
</dbReference>
<protein>
    <recommendedName>
        <fullName evidence="1">DNA2/NAM7 helicase-like C-terminal domain-containing protein</fullName>
    </recommendedName>
</protein>
<dbReference type="InterPro" id="IPR045055">
    <property type="entry name" value="DNA2/NAM7-like"/>
</dbReference>
<dbReference type="SUPFAM" id="SSF52540">
    <property type="entry name" value="P-loop containing nucleoside triphosphate hydrolases"/>
    <property type="match status" value="1"/>
</dbReference>
<dbReference type="OrthoDB" id="9757917at2"/>
<proteinExistence type="predicted"/>
<organism evidence="2 3">
    <name type="scientific">Pontibacillus marinus BH030004 = DSM 16465</name>
    <dbReference type="NCBI Taxonomy" id="1385511"/>
    <lineage>
        <taxon>Bacteria</taxon>
        <taxon>Bacillati</taxon>
        <taxon>Bacillota</taxon>
        <taxon>Bacilli</taxon>
        <taxon>Bacillales</taxon>
        <taxon>Bacillaceae</taxon>
        <taxon>Pontibacillus</taxon>
    </lineage>
</organism>
<reference evidence="2 3" key="1">
    <citation type="submission" date="2013-08" db="EMBL/GenBank/DDBJ databases">
        <authorList>
            <person name="Huang J."/>
            <person name="Wang G."/>
        </authorList>
    </citation>
    <scope>NUCLEOTIDE SEQUENCE [LARGE SCALE GENOMIC DNA]</scope>
    <source>
        <strain evidence="2 3">BH030004</strain>
    </source>
</reference>
<comment type="caution">
    <text evidence="2">The sequence shown here is derived from an EMBL/GenBank/DDBJ whole genome shotgun (WGS) entry which is preliminary data.</text>
</comment>
<dbReference type="Pfam" id="PF13245">
    <property type="entry name" value="AAA_19"/>
    <property type="match status" value="1"/>
</dbReference>
<dbReference type="PANTHER" id="PTHR10887">
    <property type="entry name" value="DNA2/NAM7 HELICASE FAMILY"/>
    <property type="match status" value="1"/>
</dbReference>
<dbReference type="eggNOG" id="COG1112">
    <property type="taxonomic scope" value="Bacteria"/>
</dbReference>
<feature type="domain" description="DNA2/NAM7 helicase-like C-terminal" evidence="1">
    <location>
        <begin position="1257"/>
        <end position="1468"/>
    </location>
</feature>